<feature type="compositionally biased region" description="Low complexity" evidence="5">
    <location>
        <begin position="850"/>
        <end position="861"/>
    </location>
</feature>
<evidence type="ECO:0000256" key="4">
    <source>
        <dbReference type="ARBA" id="ARBA00022840"/>
    </source>
</evidence>
<dbReference type="InterPro" id="IPR002464">
    <property type="entry name" value="DNA/RNA_helicase_DEAH_CS"/>
</dbReference>
<dbReference type="RefSeq" id="WP_344124726.1">
    <property type="nucleotide sequence ID" value="NZ_BAAAOA010000046.1"/>
</dbReference>
<keyword evidence="2" id="KW-0378">Hydrolase</keyword>
<dbReference type="InterPro" id="IPR014001">
    <property type="entry name" value="Helicase_ATP-bd"/>
</dbReference>
<dbReference type="InterPro" id="IPR001650">
    <property type="entry name" value="Helicase_C-like"/>
</dbReference>
<dbReference type="PANTHER" id="PTHR43519">
    <property type="entry name" value="ATP-DEPENDENT RNA HELICASE HRPB"/>
    <property type="match status" value="1"/>
</dbReference>
<dbReference type="EMBL" id="BAAAOA010000046">
    <property type="protein sequence ID" value="GAA1774049.1"/>
    <property type="molecule type" value="Genomic_DNA"/>
</dbReference>
<evidence type="ECO:0000259" key="6">
    <source>
        <dbReference type="PROSITE" id="PS51192"/>
    </source>
</evidence>
<dbReference type="InterPro" id="IPR027417">
    <property type="entry name" value="P-loop_NTPase"/>
</dbReference>
<dbReference type="InterPro" id="IPR010225">
    <property type="entry name" value="HrpB"/>
</dbReference>
<dbReference type="SMART" id="SM00487">
    <property type="entry name" value="DEXDc"/>
    <property type="match status" value="1"/>
</dbReference>
<dbReference type="Pfam" id="PF00270">
    <property type="entry name" value="DEAD"/>
    <property type="match status" value="1"/>
</dbReference>
<name>A0ABN2L625_9MICC</name>
<comment type="caution">
    <text evidence="8">The sequence shown here is derived from an EMBL/GenBank/DDBJ whole genome shotgun (WGS) entry which is preliminary data.</text>
</comment>
<dbReference type="PROSITE" id="PS51192">
    <property type="entry name" value="HELICASE_ATP_BIND_1"/>
    <property type="match status" value="1"/>
</dbReference>
<dbReference type="SMART" id="SM00490">
    <property type="entry name" value="HELICc"/>
    <property type="match status" value="1"/>
</dbReference>
<accession>A0ABN2L625</accession>
<dbReference type="NCBIfam" id="TIGR01970">
    <property type="entry name" value="DEAH_box_HrpB"/>
    <property type="match status" value="1"/>
</dbReference>
<evidence type="ECO:0000256" key="5">
    <source>
        <dbReference type="SAM" id="MobiDB-lite"/>
    </source>
</evidence>
<sequence>MSTAPFDLARIGAGLPVAGVLGELRAALAGDVAVVQAPPGSGKTTLVPPLVADLLHERAAGSAPGRVVVTQPRRVAARSAARRLAELAGTRVGELVGHTVRGDRRAGARTLVEFVTPGVLLRRLLQDPGLSGTGAVVLDEVHERGLESDLLVGMLAEVRQLREDLVLVAMSATLDAPRFAGLLGEGSPAPVVDCPAALHPLTVRWAPVPGRRTDDRGVTRSFLDHVARTAADAHTRSLARDATTDALVFVPGAWEVAQVARRLREACRGTEVLELHGRAGAAEQDRATSGRRPGDPPRVVVTTSLAESSLTVPGVRLVVDSGLSREPRRDAGRGMTGLVTVAASRASAEQRAGRAARLGPGEVVRCYDERTWAAMPRHLTPELAAADLTGAALLLACWGAPGGRGLPLPDPLPAPALAEAVAVLRGLGALDGEGRATATGRRLAEVPVDPRLARGLLDGARTVGARPAAEVVAMVSDDHRPPGGDLSRLLAELRTGRAPDARRWADEARRLERIAADPPPAGPPGRPAPPAAGAVAAELVTGAVVALALPERVARKVGDTYLLASGTRAGLAPGSGLAGHEWLAVADVSRAAGQAAAGTGAVVRAAAALDRPLAERCAEHLLTDEVRTRFENGRASARRVRALGAIELSSTPVRPAPEAARDAVRAALAEQGLGLLGWSDGADRIRRRLALLHHRLGEPWPDVADAALLDRLDEWLAPELGALAGGEQVDLAAPLRRLLPWPEAGRLDELVPERLVVASGSRARIDYPAADDPAGRPVVSVKLQECFGWAASPTVADGRVPVLFHLLSPAGRPLAVTDDLASFWSGPYAQVRAEMRGRYPRHPWPEDPWTAPATARTARRS</sequence>
<keyword evidence="3 8" id="KW-0347">Helicase</keyword>
<feature type="region of interest" description="Disordered" evidence="5">
    <location>
        <begin position="277"/>
        <end position="297"/>
    </location>
</feature>
<protein>
    <submittedName>
        <fullName evidence="8">ATP-dependent helicase HrpB</fullName>
    </submittedName>
</protein>
<feature type="compositionally biased region" description="Basic and acidic residues" evidence="5">
    <location>
        <begin position="277"/>
        <end position="295"/>
    </location>
</feature>
<dbReference type="PROSITE" id="PS51194">
    <property type="entry name" value="HELICASE_CTER"/>
    <property type="match status" value="1"/>
</dbReference>
<feature type="region of interest" description="Disordered" evidence="5">
    <location>
        <begin position="840"/>
        <end position="861"/>
    </location>
</feature>
<dbReference type="Gene3D" id="1.20.120.1080">
    <property type="match status" value="1"/>
</dbReference>
<dbReference type="Proteomes" id="UP001501204">
    <property type="component" value="Unassembled WGS sequence"/>
</dbReference>
<feature type="domain" description="Helicase C-terminal" evidence="7">
    <location>
        <begin position="230"/>
        <end position="399"/>
    </location>
</feature>
<dbReference type="InterPro" id="IPR011545">
    <property type="entry name" value="DEAD/DEAH_box_helicase_dom"/>
</dbReference>
<dbReference type="GO" id="GO:0004386">
    <property type="term" value="F:helicase activity"/>
    <property type="evidence" value="ECO:0007669"/>
    <property type="project" value="UniProtKB-KW"/>
</dbReference>
<organism evidence="8 9">
    <name type="scientific">Kocuria aegyptia</name>
    <dbReference type="NCBI Taxonomy" id="330943"/>
    <lineage>
        <taxon>Bacteria</taxon>
        <taxon>Bacillati</taxon>
        <taxon>Actinomycetota</taxon>
        <taxon>Actinomycetes</taxon>
        <taxon>Micrococcales</taxon>
        <taxon>Micrococcaceae</taxon>
        <taxon>Kocuria</taxon>
    </lineage>
</organism>
<proteinExistence type="predicted"/>
<evidence type="ECO:0000313" key="9">
    <source>
        <dbReference type="Proteomes" id="UP001501204"/>
    </source>
</evidence>
<evidence type="ECO:0000256" key="2">
    <source>
        <dbReference type="ARBA" id="ARBA00022801"/>
    </source>
</evidence>
<evidence type="ECO:0000313" key="8">
    <source>
        <dbReference type="EMBL" id="GAA1774049.1"/>
    </source>
</evidence>
<evidence type="ECO:0000256" key="1">
    <source>
        <dbReference type="ARBA" id="ARBA00022741"/>
    </source>
</evidence>
<feature type="domain" description="Helicase ATP-binding" evidence="6">
    <location>
        <begin position="24"/>
        <end position="192"/>
    </location>
</feature>
<keyword evidence="9" id="KW-1185">Reference proteome</keyword>
<dbReference type="PROSITE" id="PS00690">
    <property type="entry name" value="DEAH_ATP_HELICASE"/>
    <property type="match status" value="1"/>
</dbReference>
<dbReference type="Pfam" id="PF00271">
    <property type="entry name" value="Helicase_C"/>
    <property type="match status" value="1"/>
</dbReference>
<keyword evidence="4" id="KW-0067">ATP-binding</keyword>
<dbReference type="PANTHER" id="PTHR43519:SF1">
    <property type="entry name" value="ATP-DEPENDENT RNA HELICASE HRPB"/>
    <property type="match status" value="1"/>
</dbReference>
<evidence type="ECO:0000259" key="7">
    <source>
        <dbReference type="PROSITE" id="PS51194"/>
    </source>
</evidence>
<evidence type="ECO:0000256" key="3">
    <source>
        <dbReference type="ARBA" id="ARBA00022806"/>
    </source>
</evidence>
<dbReference type="CDD" id="cd18791">
    <property type="entry name" value="SF2_C_RHA"/>
    <property type="match status" value="1"/>
</dbReference>
<dbReference type="InterPro" id="IPR007502">
    <property type="entry name" value="Helicase-assoc_dom"/>
</dbReference>
<dbReference type="SMART" id="SM00847">
    <property type="entry name" value="HA2"/>
    <property type="match status" value="1"/>
</dbReference>
<dbReference type="Gene3D" id="3.40.50.300">
    <property type="entry name" value="P-loop containing nucleotide triphosphate hydrolases"/>
    <property type="match status" value="2"/>
</dbReference>
<dbReference type="InterPro" id="IPR013689">
    <property type="entry name" value="RNA_helicase_ATP-dep_HrpB_C"/>
</dbReference>
<dbReference type="Pfam" id="PF08482">
    <property type="entry name" value="HrpB_C"/>
    <property type="match status" value="1"/>
</dbReference>
<gene>
    <name evidence="8" type="primary">hrpB</name>
    <name evidence="8" type="ORF">GCM10009767_35010</name>
</gene>
<keyword evidence="1" id="KW-0547">Nucleotide-binding</keyword>
<reference evidence="8 9" key="1">
    <citation type="journal article" date="2019" name="Int. J. Syst. Evol. Microbiol.">
        <title>The Global Catalogue of Microorganisms (GCM) 10K type strain sequencing project: providing services to taxonomists for standard genome sequencing and annotation.</title>
        <authorList>
            <consortium name="The Broad Institute Genomics Platform"/>
            <consortium name="The Broad Institute Genome Sequencing Center for Infectious Disease"/>
            <person name="Wu L."/>
            <person name="Ma J."/>
        </authorList>
    </citation>
    <scope>NUCLEOTIDE SEQUENCE [LARGE SCALE GENOMIC DNA]</scope>
    <source>
        <strain evidence="8 9">JCM 14735</strain>
    </source>
</reference>
<dbReference type="PIRSF" id="PIRSF005496">
    <property type="entry name" value="ATP_hel_hrpB"/>
    <property type="match status" value="1"/>
</dbReference>
<dbReference type="SUPFAM" id="SSF52540">
    <property type="entry name" value="P-loop containing nucleoside triphosphate hydrolases"/>
    <property type="match status" value="1"/>
</dbReference>